<feature type="transmembrane region" description="Helical" evidence="1">
    <location>
        <begin position="160"/>
        <end position="177"/>
    </location>
</feature>
<feature type="transmembrane region" description="Helical" evidence="1">
    <location>
        <begin position="102"/>
        <end position="123"/>
    </location>
</feature>
<keyword evidence="1" id="KW-0472">Membrane</keyword>
<feature type="transmembrane region" description="Helical" evidence="1">
    <location>
        <begin position="129"/>
        <end position="148"/>
    </location>
</feature>
<name>A0ABQ3ZIU3_9ACTN</name>
<evidence type="ECO:0000313" key="3">
    <source>
        <dbReference type="Proteomes" id="UP000603200"/>
    </source>
</evidence>
<comment type="caution">
    <text evidence="2">The sequence shown here is derived from an EMBL/GenBank/DDBJ whole genome shotgun (WGS) entry which is preliminary data.</text>
</comment>
<reference evidence="2 3" key="1">
    <citation type="submission" date="2021-01" db="EMBL/GenBank/DDBJ databases">
        <title>Whole genome shotgun sequence of Actinoplanes humidus NBRC 14915.</title>
        <authorList>
            <person name="Komaki H."/>
            <person name="Tamura T."/>
        </authorList>
    </citation>
    <scope>NUCLEOTIDE SEQUENCE [LARGE SCALE GENOMIC DNA]</scope>
    <source>
        <strain evidence="2 3">NBRC 14915</strain>
    </source>
</reference>
<feature type="transmembrane region" description="Helical" evidence="1">
    <location>
        <begin position="37"/>
        <end position="60"/>
    </location>
</feature>
<accession>A0ABQ3ZIU3</accession>
<keyword evidence="3" id="KW-1185">Reference proteome</keyword>
<dbReference type="Proteomes" id="UP000603200">
    <property type="component" value="Unassembled WGS sequence"/>
</dbReference>
<protein>
    <submittedName>
        <fullName evidence="2">Uncharacterized protein</fullName>
    </submittedName>
</protein>
<keyword evidence="1" id="KW-0812">Transmembrane</keyword>
<feature type="transmembrane region" description="Helical" evidence="1">
    <location>
        <begin position="189"/>
        <end position="210"/>
    </location>
</feature>
<proteinExistence type="predicted"/>
<gene>
    <name evidence="2" type="ORF">Ahu01nite_015910</name>
</gene>
<evidence type="ECO:0000313" key="2">
    <source>
        <dbReference type="EMBL" id="GIE18489.1"/>
    </source>
</evidence>
<organism evidence="2 3">
    <name type="scientific">Winogradskya humida</name>
    <dbReference type="NCBI Taxonomy" id="113566"/>
    <lineage>
        <taxon>Bacteria</taxon>
        <taxon>Bacillati</taxon>
        <taxon>Actinomycetota</taxon>
        <taxon>Actinomycetes</taxon>
        <taxon>Micromonosporales</taxon>
        <taxon>Micromonosporaceae</taxon>
        <taxon>Winogradskya</taxon>
    </lineage>
</organism>
<keyword evidence="1" id="KW-1133">Transmembrane helix</keyword>
<evidence type="ECO:0000256" key="1">
    <source>
        <dbReference type="SAM" id="Phobius"/>
    </source>
</evidence>
<dbReference type="EMBL" id="BOMN01000020">
    <property type="protein sequence ID" value="GIE18489.1"/>
    <property type="molecule type" value="Genomic_DNA"/>
</dbReference>
<sequence length="253" mass="27040">MWAAAVTIVGASAFLILAVNAVVHHFYAVAWLVGVDAAVTLWSYGALLAGVVSGVAVLAAPRRGGLVRAVARRPGRTAPRTVRITWHLRRLATRSTPVAKRLALIVAVLAGPALDEVLFAVLVPLGLQWWLGNSLVMASVLLVSWATVRAGARHSVVTRPLGAFLASYCLTLVIRLLQPDDNRNPTMDLAVAVLLAFAALGLHGGGLAWARQHGIRIMLGRESDLPRDLPGFLDDAENCCLLRRRGRGLRIPA</sequence>